<dbReference type="Proteomes" id="UP000011115">
    <property type="component" value="Unassembled WGS sequence"/>
</dbReference>
<evidence type="ECO:0000313" key="2">
    <source>
        <dbReference type="EnsemblPlants" id="PGSC0003DMT400076847"/>
    </source>
</evidence>
<sequence>MIRFGKQHRESQRCHLLNNQQVTSVIDYQSRFENVSSGYGDFNVLALDIAYVSQQWNDIINSPLPQWCGEQSEGNNKTNAPKVFDDLCERPTYTNSIDISCQFEVEDPHKCVISFCGLSIKQEESVERDEEAVIDAKCVDDVEETGKIYNPSKAKEVAVEVTLPLQQIPRTPPPFLTGSRRNPKMENS</sequence>
<dbReference type="EnsemblPlants" id="PGSC0003DMT400076847">
    <property type="protein sequence ID" value="PGSC0003DMT400076847"/>
    <property type="gene ID" value="PGSC0003DMG400029888"/>
</dbReference>
<dbReference type="Gramene" id="PGSC0003DMT400076847">
    <property type="protein sequence ID" value="PGSC0003DMT400076847"/>
    <property type="gene ID" value="PGSC0003DMG400029888"/>
</dbReference>
<dbReference type="PaxDb" id="4113-PGSC0003DMT400076847"/>
<proteinExistence type="predicted"/>
<organism evidence="2 3">
    <name type="scientific">Solanum tuberosum</name>
    <name type="common">Potato</name>
    <dbReference type="NCBI Taxonomy" id="4113"/>
    <lineage>
        <taxon>Eukaryota</taxon>
        <taxon>Viridiplantae</taxon>
        <taxon>Streptophyta</taxon>
        <taxon>Embryophyta</taxon>
        <taxon>Tracheophyta</taxon>
        <taxon>Spermatophyta</taxon>
        <taxon>Magnoliopsida</taxon>
        <taxon>eudicotyledons</taxon>
        <taxon>Gunneridae</taxon>
        <taxon>Pentapetalae</taxon>
        <taxon>asterids</taxon>
        <taxon>lamiids</taxon>
        <taxon>Solanales</taxon>
        <taxon>Solanaceae</taxon>
        <taxon>Solanoideae</taxon>
        <taxon>Solaneae</taxon>
        <taxon>Solanum</taxon>
    </lineage>
</organism>
<evidence type="ECO:0000313" key="3">
    <source>
        <dbReference type="Proteomes" id="UP000011115"/>
    </source>
</evidence>
<feature type="region of interest" description="Disordered" evidence="1">
    <location>
        <begin position="168"/>
        <end position="188"/>
    </location>
</feature>
<reference evidence="2" key="2">
    <citation type="submission" date="2015-06" db="UniProtKB">
        <authorList>
            <consortium name="EnsemblPlants"/>
        </authorList>
    </citation>
    <scope>IDENTIFICATION</scope>
    <source>
        <strain evidence="2">DM1-3 516 R44</strain>
    </source>
</reference>
<dbReference type="InParanoid" id="M1CXH7"/>
<accession>M1CXH7</accession>
<protein>
    <submittedName>
        <fullName evidence="2">Uncharacterized protein</fullName>
    </submittedName>
</protein>
<dbReference type="HOGENOM" id="CLU_1443380_0_0_1"/>
<evidence type="ECO:0000256" key="1">
    <source>
        <dbReference type="SAM" id="MobiDB-lite"/>
    </source>
</evidence>
<dbReference type="AlphaFoldDB" id="M1CXH7"/>
<keyword evidence="3" id="KW-1185">Reference proteome</keyword>
<reference evidence="3" key="1">
    <citation type="journal article" date="2011" name="Nature">
        <title>Genome sequence and analysis of the tuber crop potato.</title>
        <authorList>
            <consortium name="The Potato Genome Sequencing Consortium"/>
        </authorList>
    </citation>
    <scope>NUCLEOTIDE SEQUENCE [LARGE SCALE GENOMIC DNA]</scope>
    <source>
        <strain evidence="3">cv. DM1-3 516 R44</strain>
    </source>
</reference>
<name>M1CXH7_SOLTU</name>